<sequence length="122" mass="13377">MLHGLIRVGMICLGLTLSGSAFALQTLADACTEVVPNFNAYVEVLNEADGRKPEIIIGYTTNDDTGETVEVFGLCEPHVLDVVYSCTVQAEGFEHETSRFDYQILDVSDRNDPLLTESMVCN</sequence>
<dbReference type="RefSeq" id="WP_075697890.1">
    <property type="nucleotide sequence ID" value="NZ_CP074126.1"/>
</dbReference>
<accession>A0ABX8AJW0</accession>
<dbReference type="EMBL" id="CP074126">
    <property type="protein sequence ID" value="QUS55238.1"/>
    <property type="molecule type" value="Genomic_DNA"/>
</dbReference>
<evidence type="ECO:0000256" key="1">
    <source>
        <dbReference type="SAM" id="SignalP"/>
    </source>
</evidence>
<name>A0ABX8AJW0_9HYPH</name>
<reference evidence="2 3" key="1">
    <citation type="journal article" date="2021" name="Angew. Chem. Int. Ed. Engl.">
        <title>A novel family of nonribosomal peptides modulate collective behavior in Pseudovibrio bacteria isolated from marine sponges.</title>
        <authorList>
            <person name="Ioca L.P."/>
            <person name="Dai Y."/>
            <person name="Kunakom S."/>
            <person name="Diaz-Espinosa J."/>
            <person name="Krunic A."/>
            <person name="Crnkovic C.M."/>
            <person name="Orjala J."/>
            <person name="Sanchez L.M."/>
            <person name="Ferreira A.G."/>
            <person name="Berlinck R.G.S."/>
            <person name="Eustaquio A.S."/>
        </authorList>
    </citation>
    <scope>NUCLEOTIDE SEQUENCE [LARGE SCALE GENOMIC DNA]</scope>
    <source>
        <strain evidence="2 3">Ab134</strain>
    </source>
</reference>
<dbReference type="Proteomes" id="UP000680706">
    <property type="component" value="Chromosome"/>
</dbReference>
<keyword evidence="3" id="KW-1185">Reference proteome</keyword>
<keyword evidence="1" id="KW-0732">Signal</keyword>
<protein>
    <submittedName>
        <fullName evidence="2">Uncharacterized protein</fullName>
    </submittedName>
</protein>
<feature type="signal peptide" evidence="1">
    <location>
        <begin position="1"/>
        <end position="23"/>
    </location>
</feature>
<evidence type="ECO:0000313" key="2">
    <source>
        <dbReference type="EMBL" id="QUS55238.1"/>
    </source>
</evidence>
<gene>
    <name evidence="2" type="ORF">KGB56_18120</name>
</gene>
<proteinExistence type="predicted"/>
<organism evidence="2 3">
    <name type="scientific">Pseudovibrio brasiliensis</name>
    <dbReference type="NCBI Taxonomy" id="1898042"/>
    <lineage>
        <taxon>Bacteria</taxon>
        <taxon>Pseudomonadati</taxon>
        <taxon>Pseudomonadota</taxon>
        <taxon>Alphaproteobacteria</taxon>
        <taxon>Hyphomicrobiales</taxon>
        <taxon>Stappiaceae</taxon>
        <taxon>Pseudovibrio</taxon>
    </lineage>
</organism>
<evidence type="ECO:0000313" key="3">
    <source>
        <dbReference type="Proteomes" id="UP000680706"/>
    </source>
</evidence>
<feature type="chain" id="PRO_5046405521" evidence="1">
    <location>
        <begin position="24"/>
        <end position="122"/>
    </location>
</feature>